<evidence type="ECO:0000313" key="3">
    <source>
        <dbReference type="Proteomes" id="UP000614334"/>
    </source>
</evidence>
<feature type="region of interest" description="Disordered" evidence="1">
    <location>
        <begin position="307"/>
        <end position="342"/>
    </location>
</feature>
<evidence type="ECO:0008006" key="4">
    <source>
        <dbReference type="Google" id="ProtNLM"/>
    </source>
</evidence>
<organism evidence="2 3">
    <name type="scientific">Rhizoctonia solani</name>
    <dbReference type="NCBI Taxonomy" id="456999"/>
    <lineage>
        <taxon>Eukaryota</taxon>
        <taxon>Fungi</taxon>
        <taxon>Dikarya</taxon>
        <taxon>Basidiomycota</taxon>
        <taxon>Agaricomycotina</taxon>
        <taxon>Agaricomycetes</taxon>
        <taxon>Cantharellales</taxon>
        <taxon>Ceratobasidiaceae</taxon>
        <taxon>Rhizoctonia</taxon>
    </lineage>
</organism>
<dbReference type="Proteomes" id="UP000614334">
    <property type="component" value="Unassembled WGS sequence"/>
</dbReference>
<feature type="region of interest" description="Disordered" evidence="1">
    <location>
        <begin position="91"/>
        <end position="110"/>
    </location>
</feature>
<proteinExistence type="predicted"/>
<protein>
    <recommendedName>
        <fullName evidence="4">Retrotransposon gag domain-containing protein</fullName>
    </recommendedName>
</protein>
<feature type="compositionally biased region" description="Polar residues" evidence="1">
    <location>
        <begin position="308"/>
        <end position="342"/>
    </location>
</feature>
<reference evidence="2" key="1">
    <citation type="submission" date="2020-09" db="EMBL/GenBank/DDBJ databases">
        <title>Comparative genome analyses of four rice-infecting Rhizoctonia solani isolates reveal extensive enrichment of homogalacturonan modification genes.</title>
        <authorList>
            <person name="Lee D.-Y."/>
            <person name="Jeon J."/>
            <person name="Kim K.-T."/>
            <person name="Cheong K."/>
            <person name="Song H."/>
            <person name="Choi G."/>
            <person name="Ko J."/>
            <person name="Opiyo S.O."/>
            <person name="Zuo S."/>
            <person name="Madhav S."/>
            <person name="Lee Y.-H."/>
            <person name="Wang G.-L."/>
        </authorList>
    </citation>
    <scope>NUCLEOTIDE SEQUENCE</scope>
    <source>
        <strain evidence="2">AG1-IA B2</strain>
    </source>
</reference>
<evidence type="ECO:0000256" key="1">
    <source>
        <dbReference type="SAM" id="MobiDB-lite"/>
    </source>
</evidence>
<feature type="compositionally biased region" description="Basic and acidic residues" evidence="1">
    <location>
        <begin position="379"/>
        <end position="404"/>
    </location>
</feature>
<comment type="caution">
    <text evidence="2">The sequence shown here is derived from an EMBL/GenBank/DDBJ whole genome shotgun (WGS) entry which is preliminary data.</text>
</comment>
<feature type="region of interest" description="Disordered" evidence="1">
    <location>
        <begin position="376"/>
        <end position="404"/>
    </location>
</feature>
<dbReference type="EMBL" id="JACYCF010000015">
    <property type="protein sequence ID" value="KAF8752480.1"/>
    <property type="molecule type" value="Genomic_DNA"/>
</dbReference>
<evidence type="ECO:0000313" key="2">
    <source>
        <dbReference type="EMBL" id="KAF8752480.1"/>
    </source>
</evidence>
<name>A0A8H7M367_9AGAM</name>
<gene>
    <name evidence="2" type="ORF">RHS01_07509</name>
</gene>
<accession>A0A8H7M367</accession>
<sequence>MATCSRPPSQACSLVNQGQLGPNFPPASPELGKVSLKQVIHLLWGLQSQVNRIERTLLEQNKINQEVCTNVKNISQAVNVVKDGLAQLQLPRGPHTPEDQKPPAVKETPWARPRPSLLARLTHSLGPSPHPAHRGPTLQPPHPIQPLSLLFLPFGTSSSHPGTSTSKIGLEARQWLTRMLAWVCLNQRQFPTDLEVLSFLLMNMTEAGGAWAHPHLDQLGSHRALIQTMDEFKVKFLATFGNPDATRAAEQKITSLTQTGTCAKYITKTLLGGPKTDCHKGEATLHPEELQDAALIIDNALCEERASHLQQGTKSGKTSSTPNQGASTSPQATKTSPLSSDPNYVLEEERNCHCAEGLCVECSKAGHKFAKCRTSWKATPKEDKGKAKETAKIGKDSKYQLGKE</sequence>
<dbReference type="AlphaFoldDB" id="A0A8H7M367"/>